<dbReference type="Proteomes" id="UP001458880">
    <property type="component" value="Unassembled WGS sequence"/>
</dbReference>
<proteinExistence type="predicted"/>
<dbReference type="AlphaFoldDB" id="A0AAW1N0Z8"/>
<evidence type="ECO:0000313" key="3">
    <source>
        <dbReference type="Proteomes" id="UP001458880"/>
    </source>
</evidence>
<dbReference type="EMBL" id="JASPKY010000012">
    <property type="protein sequence ID" value="KAK9753573.1"/>
    <property type="molecule type" value="Genomic_DNA"/>
</dbReference>
<name>A0AAW1N0Z8_POPJA</name>
<sequence>MPQHFRQLPCRFAGESSQRTAKDSYSFRVTRAQKSKRPLTQPLPGYDKEAHRKLLSPDIIPVYFSQGSREGTESRNTSRDIKKSHLYSKSGPQANAMKGIEEVDELTKLHEKSNKTSEEEKRIVSLLKSIKSRMIDLLIL</sequence>
<gene>
    <name evidence="2" type="ORF">QE152_g1964</name>
</gene>
<accession>A0AAW1N0Z8</accession>
<feature type="region of interest" description="Disordered" evidence="1">
    <location>
        <begin position="65"/>
        <end position="98"/>
    </location>
</feature>
<comment type="caution">
    <text evidence="2">The sequence shown here is derived from an EMBL/GenBank/DDBJ whole genome shotgun (WGS) entry which is preliminary data.</text>
</comment>
<reference evidence="2 3" key="1">
    <citation type="journal article" date="2024" name="BMC Genomics">
        <title>De novo assembly and annotation of Popillia japonica's genome with initial clues to its potential as an invasive pest.</title>
        <authorList>
            <person name="Cucini C."/>
            <person name="Boschi S."/>
            <person name="Funari R."/>
            <person name="Cardaioli E."/>
            <person name="Iannotti N."/>
            <person name="Marturano G."/>
            <person name="Paoli F."/>
            <person name="Bruttini M."/>
            <person name="Carapelli A."/>
            <person name="Frati F."/>
            <person name="Nardi F."/>
        </authorList>
    </citation>
    <scope>NUCLEOTIDE SEQUENCE [LARGE SCALE GENOMIC DNA]</scope>
    <source>
        <strain evidence="2">DMR45628</strain>
    </source>
</reference>
<evidence type="ECO:0000256" key="1">
    <source>
        <dbReference type="SAM" id="MobiDB-lite"/>
    </source>
</evidence>
<organism evidence="2 3">
    <name type="scientific">Popillia japonica</name>
    <name type="common">Japanese beetle</name>
    <dbReference type="NCBI Taxonomy" id="7064"/>
    <lineage>
        <taxon>Eukaryota</taxon>
        <taxon>Metazoa</taxon>
        <taxon>Ecdysozoa</taxon>
        <taxon>Arthropoda</taxon>
        <taxon>Hexapoda</taxon>
        <taxon>Insecta</taxon>
        <taxon>Pterygota</taxon>
        <taxon>Neoptera</taxon>
        <taxon>Endopterygota</taxon>
        <taxon>Coleoptera</taxon>
        <taxon>Polyphaga</taxon>
        <taxon>Scarabaeiformia</taxon>
        <taxon>Scarabaeidae</taxon>
        <taxon>Rutelinae</taxon>
        <taxon>Popillia</taxon>
    </lineage>
</organism>
<feature type="region of interest" description="Disordered" evidence="1">
    <location>
        <begin position="1"/>
        <end position="47"/>
    </location>
</feature>
<feature type="compositionally biased region" description="Basic and acidic residues" evidence="1">
    <location>
        <begin position="70"/>
        <end position="83"/>
    </location>
</feature>
<keyword evidence="3" id="KW-1185">Reference proteome</keyword>
<protein>
    <submittedName>
        <fullName evidence="2">Uncharacterized protein</fullName>
    </submittedName>
</protein>
<evidence type="ECO:0000313" key="2">
    <source>
        <dbReference type="EMBL" id="KAK9753573.1"/>
    </source>
</evidence>